<dbReference type="EMBL" id="ML978173">
    <property type="protein sequence ID" value="KAF2032431.1"/>
    <property type="molecule type" value="Genomic_DNA"/>
</dbReference>
<sequence>MASLQKLRQLSAPHCVLLAVQYATESNISALRTLTALRDADLPLELTLSIILTYLPEEFEPTSYIEYLHELATDSRHPGDDPSVPTDDIISIAHFSTSRAKKRRKALELLPVVHPLYAAEDALDSFTHFLIHRAHRIDAQTGLLDLVPQLVIPFLKHSEFLRTWFISTALPLLRLNYEYYPQRANGSLEDFAKLKGKSAIDYQLSNIRNAGDSDIHNVARDLKGVVAPWMCGANERKRRKISSEGRRASIAQEQPRDPDDWDCLFQWILHASKDNLTLSATAFSEWDGPEDMDLGGYEEGRDYVDDEQQRQLEMRYAQTAFACAYLADKSDVATFQTAHSLLGRICDLMNYDAPPDLNVGIDSLPTYDLKDPLLQESTTSILQEHRLLEPTNVITKPSRDSVQILKFVIFSAWTLSSLDQPVSIREVAKMSLRDNRSEQLALLQKILHKLGSSRKENSTWTSARLKLLWLWNWGTQNHDTDRRAQGIFGMLEISTLETEILKALVESSHYPLVVQTYIKSSASHQPLSLQEVESVVLRCAMNHYDNASNGNRTRGGMKRATEIITAFAPHFHGSSRFQRMQALLLATHAMSFYTLVLEHGVPFQPVNIRVSSNPLALVRKLLSQNGGSYTKLDDLISIGQNLVISRPSTIMEDENETSLDPSKLDRRKAAAERRVIGMAIDAALAEDDFETAYSYVVNRLTPSTPAATPSAASKLFSFGSPESDEQEDDAEDVAWRAALRAGRYSSPTVTNSWTQSAARPDLRRLEQRMELLSQALMLAPPTHLEEVLSVWQQCEAETTALLAEETAAEERFNDAADRKLPGTFVNETIAIQPRREVGRGAAEEAPLGLFDVARGAAAAFSKSAFPLRGSAQAAANVPARDTNMSSSRASMDFSDSGSMNEERVRKRDMVASAATGALATGTGALASGLGWMLGESTTHSDRWIKD</sequence>
<evidence type="ECO:0000256" key="5">
    <source>
        <dbReference type="SAM" id="MobiDB-lite"/>
    </source>
</evidence>
<dbReference type="PANTHER" id="PTHR40787">
    <property type="entry name" value="SECRETED PROTEIN"/>
    <property type="match status" value="1"/>
</dbReference>
<gene>
    <name evidence="7" type="ORF">EK21DRAFT_61015</name>
</gene>
<evidence type="ECO:0000256" key="2">
    <source>
        <dbReference type="ARBA" id="ARBA00022448"/>
    </source>
</evidence>
<protein>
    <submittedName>
        <fullName evidence="7">Secretory pathway Sec39</fullName>
    </submittedName>
</protein>
<dbReference type="AlphaFoldDB" id="A0A9P4LMA2"/>
<dbReference type="Pfam" id="PF08314">
    <property type="entry name" value="Sec39"/>
    <property type="match status" value="1"/>
</dbReference>
<feature type="region of interest" description="Disordered" evidence="5">
    <location>
        <begin position="876"/>
        <end position="901"/>
    </location>
</feature>
<evidence type="ECO:0000259" key="6">
    <source>
        <dbReference type="Pfam" id="PF08314"/>
    </source>
</evidence>
<feature type="compositionally biased region" description="Low complexity" evidence="5">
    <location>
        <begin position="884"/>
        <end position="898"/>
    </location>
</feature>
<dbReference type="GO" id="GO:0005783">
    <property type="term" value="C:endoplasmic reticulum"/>
    <property type="evidence" value="ECO:0007669"/>
    <property type="project" value="UniProtKB-SubCell"/>
</dbReference>
<evidence type="ECO:0000313" key="7">
    <source>
        <dbReference type="EMBL" id="KAF2032431.1"/>
    </source>
</evidence>
<evidence type="ECO:0000256" key="3">
    <source>
        <dbReference type="ARBA" id="ARBA00022824"/>
    </source>
</evidence>
<name>A0A9P4LMA2_9PLEO</name>
<organism evidence="7 8">
    <name type="scientific">Setomelanomma holmii</name>
    <dbReference type="NCBI Taxonomy" id="210430"/>
    <lineage>
        <taxon>Eukaryota</taxon>
        <taxon>Fungi</taxon>
        <taxon>Dikarya</taxon>
        <taxon>Ascomycota</taxon>
        <taxon>Pezizomycotina</taxon>
        <taxon>Dothideomycetes</taxon>
        <taxon>Pleosporomycetidae</taxon>
        <taxon>Pleosporales</taxon>
        <taxon>Pleosporineae</taxon>
        <taxon>Phaeosphaeriaceae</taxon>
        <taxon>Setomelanomma</taxon>
    </lineage>
</organism>
<proteinExistence type="predicted"/>
<dbReference type="PANTHER" id="PTHR40787:SF3">
    <property type="entry name" value="PROTEIN TRANSPORT PROTEIN SEC39"/>
    <property type="match status" value="1"/>
</dbReference>
<keyword evidence="2" id="KW-0813">Transport</keyword>
<keyword evidence="4" id="KW-0653">Protein transport</keyword>
<dbReference type="GO" id="GO:0006890">
    <property type="term" value="P:retrograde vesicle-mediated transport, Golgi to endoplasmic reticulum"/>
    <property type="evidence" value="ECO:0007669"/>
    <property type="project" value="InterPro"/>
</dbReference>
<evidence type="ECO:0000313" key="8">
    <source>
        <dbReference type="Proteomes" id="UP000799777"/>
    </source>
</evidence>
<evidence type="ECO:0000256" key="4">
    <source>
        <dbReference type="ARBA" id="ARBA00022927"/>
    </source>
</evidence>
<keyword evidence="3" id="KW-0256">Endoplasmic reticulum</keyword>
<dbReference type="OrthoDB" id="3434013at2759"/>
<accession>A0A9P4LMA2</accession>
<keyword evidence="8" id="KW-1185">Reference proteome</keyword>
<feature type="domain" description="Sec39" evidence="6">
    <location>
        <begin position="16"/>
        <end position="811"/>
    </location>
</feature>
<dbReference type="InterPro" id="IPR013244">
    <property type="entry name" value="Sec39_domain"/>
</dbReference>
<comment type="subcellular location">
    <subcellularLocation>
        <location evidence="1">Endoplasmic reticulum</location>
    </subcellularLocation>
</comment>
<comment type="caution">
    <text evidence="7">The sequence shown here is derived from an EMBL/GenBank/DDBJ whole genome shotgun (WGS) entry which is preliminary data.</text>
</comment>
<reference evidence="7" key="1">
    <citation type="journal article" date="2020" name="Stud. Mycol.">
        <title>101 Dothideomycetes genomes: a test case for predicting lifestyles and emergence of pathogens.</title>
        <authorList>
            <person name="Haridas S."/>
            <person name="Albert R."/>
            <person name="Binder M."/>
            <person name="Bloem J."/>
            <person name="Labutti K."/>
            <person name="Salamov A."/>
            <person name="Andreopoulos B."/>
            <person name="Baker S."/>
            <person name="Barry K."/>
            <person name="Bills G."/>
            <person name="Bluhm B."/>
            <person name="Cannon C."/>
            <person name="Castanera R."/>
            <person name="Culley D."/>
            <person name="Daum C."/>
            <person name="Ezra D."/>
            <person name="Gonzalez J."/>
            <person name="Henrissat B."/>
            <person name="Kuo A."/>
            <person name="Liang C."/>
            <person name="Lipzen A."/>
            <person name="Lutzoni F."/>
            <person name="Magnuson J."/>
            <person name="Mondo S."/>
            <person name="Nolan M."/>
            <person name="Ohm R."/>
            <person name="Pangilinan J."/>
            <person name="Park H.-J."/>
            <person name="Ramirez L."/>
            <person name="Alfaro M."/>
            <person name="Sun H."/>
            <person name="Tritt A."/>
            <person name="Yoshinaga Y."/>
            <person name="Zwiers L.-H."/>
            <person name="Turgeon B."/>
            <person name="Goodwin S."/>
            <person name="Spatafora J."/>
            <person name="Crous P."/>
            <person name="Grigoriev I."/>
        </authorList>
    </citation>
    <scope>NUCLEOTIDE SEQUENCE</scope>
    <source>
        <strain evidence="7">CBS 110217</strain>
    </source>
</reference>
<evidence type="ECO:0000256" key="1">
    <source>
        <dbReference type="ARBA" id="ARBA00004240"/>
    </source>
</evidence>
<dbReference type="GO" id="GO:0015031">
    <property type="term" value="P:protein transport"/>
    <property type="evidence" value="ECO:0007669"/>
    <property type="project" value="UniProtKB-KW"/>
</dbReference>
<dbReference type="Proteomes" id="UP000799777">
    <property type="component" value="Unassembled WGS sequence"/>
</dbReference>